<evidence type="ECO:0000313" key="3">
    <source>
        <dbReference type="Proteomes" id="UP000293296"/>
    </source>
</evidence>
<dbReference type="InterPro" id="IPR029479">
    <property type="entry name" value="Nitroreductase"/>
</dbReference>
<dbReference type="OrthoDB" id="9801593at2"/>
<protein>
    <submittedName>
        <fullName evidence="2">Thioester oxidase</fullName>
    </submittedName>
</protein>
<feature type="domain" description="Nitroreductase" evidence="1">
    <location>
        <begin position="65"/>
        <end position="246"/>
    </location>
</feature>
<accession>A0A4P6HPS5</accession>
<dbReference type="NCBIfam" id="TIGR03605">
    <property type="entry name" value="antibiot_sagB"/>
    <property type="match status" value="1"/>
</dbReference>
<dbReference type="PANTHER" id="PTHR43745">
    <property type="entry name" value="NITROREDUCTASE MJ1384-RELATED"/>
    <property type="match status" value="1"/>
</dbReference>
<dbReference type="GO" id="GO:0016491">
    <property type="term" value="F:oxidoreductase activity"/>
    <property type="evidence" value="ECO:0007669"/>
    <property type="project" value="InterPro"/>
</dbReference>
<dbReference type="PANTHER" id="PTHR43745:SF2">
    <property type="entry name" value="NITROREDUCTASE MJ1384-RELATED"/>
    <property type="match status" value="1"/>
</dbReference>
<dbReference type="EMBL" id="CP026538">
    <property type="protein sequence ID" value="QAZ67178.1"/>
    <property type="molecule type" value="Genomic_DNA"/>
</dbReference>
<evidence type="ECO:0000313" key="2">
    <source>
        <dbReference type="EMBL" id="QAZ67178.1"/>
    </source>
</evidence>
<dbReference type="InterPro" id="IPR020051">
    <property type="entry name" value="SagB-type_dehydrogenase"/>
</dbReference>
<dbReference type="Gene3D" id="3.40.109.10">
    <property type="entry name" value="NADH Oxidase"/>
    <property type="match status" value="1"/>
</dbReference>
<proteinExistence type="predicted"/>
<gene>
    <name evidence="2" type="ORF">C3Y92_08010</name>
</gene>
<sequence length="247" mass="27195">MNVNLKFFLKDTIRKMVDFSKTAQNRGLPPPPLQKPYPLGAELIRLAGPGQWQGVRDVPVAQAMAARKSHRSFRQELFTQDELGFLLWATQGLRKSPGLTGGLRTVPSAGCRHAFETYVAIYRVQGLDPGVYRYLPIEHALIEAVTVEDLEEEVAMASFNQGFVSRGAATFIWTAVPARMEWRYGEASYKVMALDAGHVCQNLYLACEAVGAGTCAIAAYDQEAFDAMLGLDGETEFTIYLAPVGKV</sequence>
<dbReference type="AlphaFoldDB" id="A0A4P6HPS5"/>
<dbReference type="InterPro" id="IPR052544">
    <property type="entry name" value="Bacteriocin_Proc_Enz"/>
</dbReference>
<dbReference type="InterPro" id="IPR000415">
    <property type="entry name" value="Nitroreductase-like"/>
</dbReference>
<dbReference type="Proteomes" id="UP000293296">
    <property type="component" value="Chromosome"/>
</dbReference>
<dbReference type="RefSeq" id="WP_129351492.1">
    <property type="nucleotide sequence ID" value="NZ_CP026538.1"/>
</dbReference>
<dbReference type="KEGG" id="dcb:C3Y92_08010"/>
<dbReference type="SUPFAM" id="SSF55469">
    <property type="entry name" value="FMN-dependent nitroreductase-like"/>
    <property type="match status" value="1"/>
</dbReference>
<evidence type="ECO:0000259" key="1">
    <source>
        <dbReference type="Pfam" id="PF00881"/>
    </source>
</evidence>
<organism evidence="2 3">
    <name type="scientific">Solidesulfovibrio carbinolicus</name>
    <dbReference type="NCBI Taxonomy" id="296842"/>
    <lineage>
        <taxon>Bacteria</taxon>
        <taxon>Pseudomonadati</taxon>
        <taxon>Thermodesulfobacteriota</taxon>
        <taxon>Desulfovibrionia</taxon>
        <taxon>Desulfovibrionales</taxon>
        <taxon>Desulfovibrionaceae</taxon>
        <taxon>Solidesulfovibrio</taxon>
    </lineage>
</organism>
<keyword evidence="3" id="KW-1185">Reference proteome</keyword>
<reference evidence="2 3" key="1">
    <citation type="submission" date="2018-02" db="EMBL/GenBank/DDBJ databases">
        <title>Genome sequence of Desulfovibrio carbinolicus DSM 3852.</title>
        <authorList>
            <person name="Wilbanks E."/>
            <person name="Skennerton C.T."/>
            <person name="Orphan V.J."/>
        </authorList>
    </citation>
    <scope>NUCLEOTIDE SEQUENCE [LARGE SCALE GENOMIC DNA]</scope>
    <source>
        <strain evidence="2 3">DSM 3852</strain>
    </source>
</reference>
<name>A0A4P6HPS5_9BACT</name>
<dbReference type="CDD" id="cd02142">
    <property type="entry name" value="McbC_SagB-like_oxidoreductase"/>
    <property type="match status" value="1"/>
</dbReference>
<dbReference type="Pfam" id="PF00881">
    <property type="entry name" value="Nitroreductase"/>
    <property type="match status" value="1"/>
</dbReference>